<evidence type="ECO:0000313" key="1">
    <source>
        <dbReference type="EMBL" id="KKN13332.1"/>
    </source>
</evidence>
<accession>A0A0F9NMS2</accession>
<name>A0A0F9NMS2_9ZZZZ</name>
<gene>
    <name evidence="1" type="ORF">LCGC14_1007650</name>
</gene>
<comment type="caution">
    <text evidence="1">The sequence shown here is derived from an EMBL/GenBank/DDBJ whole genome shotgun (WGS) entry which is preliminary data.</text>
</comment>
<organism evidence="1">
    <name type="scientific">marine sediment metagenome</name>
    <dbReference type="NCBI Taxonomy" id="412755"/>
    <lineage>
        <taxon>unclassified sequences</taxon>
        <taxon>metagenomes</taxon>
        <taxon>ecological metagenomes</taxon>
    </lineage>
</organism>
<sequence length="45" mass="5487">MEYDDMFEFDIGFFDHVERNDYDYGIHPQDAVEDAINREIEQEEV</sequence>
<proteinExistence type="predicted"/>
<dbReference type="AlphaFoldDB" id="A0A0F9NMS2"/>
<dbReference type="EMBL" id="LAZR01003933">
    <property type="protein sequence ID" value="KKN13332.1"/>
    <property type="molecule type" value="Genomic_DNA"/>
</dbReference>
<protein>
    <submittedName>
        <fullName evidence="1">Uncharacterized protein</fullName>
    </submittedName>
</protein>
<reference evidence="1" key="1">
    <citation type="journal article" date="2015" name="Nature">
        <title>Complex archaea that bridge the gap between prokaryotes and eukaryotes.</title>
        <authorList>
            <person name="Spang A."/>
            <person name="Saw J.H."/>
            <person name="Jorgensen S.L."/>
            <person name="Zaremba-Niedzwiedzka K."/>
            <person name="Martijn J."/>
            <person name="Lind A.E."/>
            <person name="van Eijk R."/>
            <person name="Schleper C."/>
            <person name="Guy L."/>
            <person name="Ettema T.J."/>
        </authorList>
    </citation>
    <scope>NUCLEOTIDE SEQUENCE</scope>
</reference>